<dbReference type="InterPro" id="IPR008250">
    <property type="entry name" value="ATPase_P-typ_transduc_dom_A_sf"/>
</dbReference>
<evidence type="ECO:0000259" key="12">
    <source>
        <dbReference type="Pfam" id="PF00122"/>
    </source>
</evidence>
<dbReference type="NCBIfam" id="TIGR01106">
    <property type="entry name" value="ATPase-IIC_X-K"/>
    <property type="match status" value="1"/>
</dbReference>
<dbReference type="SUPFAM" id="SSF81665">
    <property type="entry name" value="Calcium ATPase, transmembrane domain M"/>
    <property type="match status" value="1"/>
</dbReference>
<dbReference type="InterPro" id="IPR001757">
    <property type="entry name" value="P_typ_ATPase"/>
</dbReference>
<dbReference type="Gene3D" id="2.70.150.10">
    <property type="entry name" value="Calcium-transporting ATPase, cytoplasmic transduction domain A"/>
    <property type="match status" value="1"/>
</dbReference>
<dbReference type="FunFam" id="1.20.1110.10:FF:000038">
    <property type="entry name" value="Sodium/potassium-transporting ATPase subunit alpha"/>
    <property type="match status" value="1"/>
</dbReference>
<dbReference type="InterPro" id="IPR023298">
    <property type="entry name" value="ATPase_P-typ_TM_dom_sf"/>
</dbReference>
<protein>
    <recommendedName>
        <fullName evidence="11">Sodium/potassium-transporting ATPase subunit alpha</fullName>
    </recommendedName>
</protein>
<keyword evidence="9 11" id="KW-0472">Membrane</keyword>
<keyword evidence="5 11" id="KW-0067">ATP-binding</keyword>
<comment type="similarity">
    <text evidence="11">Belongs to the cation transport ATPase (P-type) (TC 3.A.3) family. Type IIC subfamily.</text>
</comment>
<sequence>MAAACGYYATVYRDGEKTVLRVEELVRGDVVEVQYGGRVPADLRVIKADNFKVDNSSLTGESEPQARYPHCTHENPLEANNLAFFSTYAVEGTCKGLVVQVGDETFMGRIAGLASGIDTGPTPIAVELMHFIFIITVVAVFFGVSFFVIAILLGYSWLDALIFLIGTIVANVPEGILPTTGTLTQNKMTVAHMWFNGQIVAADTTEDQSGDQFDRSHPAWHALSRVAALCNRAEFRANSRHRTSIHQREVDGDASEAAILKFTELTMGNTSAYRSRHRKVFEIPFNSTDKFQLSIHELNSIVHDEQHGGSTHHLFSQHLLAMKGAPERVFARCSTILMNGQEEEIDDRHKEAFEQAYMTLGSLGERVLGFCDKLLPRDEYPEYFDFNAEEENFPLDGLRFVGFLSLIDPPRASVPDAVSKCRTAGIKVIMITGDHPITAKAIAESVGIISPGSETIEEVAARTKVPVDAVAPELARACVVHGEELARLSPDELDAILLRHPEMVFARTTPQQKLIIVESCQRLGAVVAVTGDGVNDSPALKKADIGIAMGVAGSDVAKQAADMILLDDNFASIVTGIEEGRVIFDNFKKSIAYVLRSNVPELVPFLLFILADLPLPLGTIAILCIDLGTDLVPAISLAYEKPESDIMQRPPRDPVKDKLVNERLVLMAYAQVGLIETFGAFLTYFVVMGENGFLPRRLLGLRAQWDNPYINDLEDSFGQEWTFHDRKILESTCHTAFFVSIVVTQWADLIISKTRRNSIFEQGMTNWVLNFGLVFETALACFLSYTPGMDKALKMYPLRWTWWLPAMPFALLIFIYDEGRRYAMKKYPGGWVEKETYY</sequence>
<dbReference type="SUPFAM" id="SSF81653">
    <property type="entry name" value="Calcium ATPase, transduction domain A"/>
    <property type="match status" value="1"/>
</dbReference>
<dbReference type="SUPFAM" id="SSF56784">
    <property type="entry name" value="HAD-like"/>
    <property type="match status" value="1"/>
</dbReference>
<evidence type="ECO:0000256" key="4">
    <source>
        <dbReference type="ARBA" id="ARBA00022741"/>
    </source>
</evidence>
<evidence type="ECO:0000256" key="10">
    <source>
        <dbReference type="ARBA" id="ARBA00023201"/>
    </source>
</evidence>
<reference evidence="14" key="1">
    <citation type="submission" date="2020-11" db="EMBL/GenBank/DDBJ databases">
        <authorList>
            <person name="Tran Van P."/>
        </authorList>
    </citation>
    <scope>NUCLEOTIDE SEQUENCE</scope>
</reference>
<comment type="subcellular location">
    <subcellularLocation>
        <location evidence="1 11">Cell membrane</location>
        <topology evidence="1 11">Multi-pass membrane protein</topology>
    </subcellularLocation>
</comment>
<dbReference type="GO" id="GO:0005886">
    <property type="term" value="C:plasma membrane"/>
    <property type="evidence" value="ECO:0007669"/>
    <property type="project" value="UniProtKB-SubCell"/>
</dbReference>
<dbReference type="GO" id="GO:0030007">
    <property type="term" value="P:intracellular potassium ion homeostasis"/>
    <property type="evidence" value="ECO:0007669"/>
    <property type="project" value="TreeGrafter"/>
</dbReference>
<evidence type="ECO:0000256" key="1">
    <source>
        <dbReference type="ARBA" id="ARBA00004651"/>
    </source>
</evidence>
<evidence type="ECO:0000256" key="2">
    <source>
        <dbReference type="ARBA" id="ARBA00022475"/>
    </source>
</evidence>
<feature type="domain" description="P-type ATPase A" evidence="12">
    <location>
        <begin position="9"/>
        <end position="113"/>
    </location>
</feature>
<keyword evidence="7 11" id="KW-1133">Transmembrane helix</keyword>
<keyword evidence="11" id="KW-0633">Potassium transport</keyword>
<dbReference type="Pfam" id="PF00689">
    <property type="entry name" value="Cation_ATPase_C"/>
    <property type="match status" value="1"/>
</dbReference>
<evidence type="ECO:0000256" key="5">
    <source>
        <dbReference type="ARBA" id="ARBA00022840"/>
    </source>
</evidence>
<evidence type="ECO:0000256" key="6">
    <source>
        <dbReference type="ARBA" id="ARBA00022967"/>
    </source>
</evidence>
<dbReference type="GO" id="GO:0016887">
    <property type="term" value="F:ATP hydrolysis activity"/>
    <property type="evidence" value="ECO:0007669"/>
    <property type="project" value="InterPro"/>
</dbReference>
<dbReference type="Pfam" id="PF08282">
    <property type="entry name" value="Hydrolase_3"/>
    <property type="match status" value="1"/>
</dbReference>
<evidence type="ECO:0000256" key="3">
    <source>
        <dbReference type="ARBA" id="ARBA00022692"/>
    </source>
</evidence>
<keyword evidence="8" id="KW-0915">Sodium</keyword>
<dbReference type="Gene3D" id="3.40.50.1000">
    <property type="entry name" value="HAD superfamily/HAD-like"/>
    <property type="match status" value="1"/>
</dbReference>
<dbReference type="PANTHER" id="PTHR43294:SF13">
    <property type="entry name" value="SODIUM_POTASSIUM-TRANSPORTING ATPASE SUBUNIT ALPHA"/>
    <property type="match status" value="1"/>
</dbReference>
<keyword evidence="3 11" id="KW-0812">Transmembrane</keyword>
<keyword evidence="10" id="KW-0739">Sodium transport</keyword>
<evidence type="ECO:0000256" key="11">
    <source>
        <dbReference type="RuleBase" id="RU362084"/>
    </source>
</evidence>
<dbReference type="OrthoDB" id="158672at2759"/>
<dbReference type="Gene3D" id="3.40.1110.10">
    <property type="entry name" value="Calcium-transporting ATPase, cytoplasmic domain N"/>
    <property type="match status" value="1"/>
</dbReference>
<dbReference type="AlphaFoldDB" id="A0A7R9BV96"/>
<feature type="transmembrane region" description="Helical" evidence="11">
    <location>
        <begin position="800"/>
        <end position="816"/>
    </location>
</feature>
<proteinExistence type="inferred from homology"/>
<dbReference type="InterPro" id="IPR006068">
    <property type="entry name" value="ATPase_P-typ_cation-transptr_C"/>
</dbReference>
<feature type="transmembrane region" description="Helical" evidence="11">
    <location>
        <begin position="131"/>
        <end position="155"/>
    </location>
</feature>
<dbReference type="InterPro" id="IPR023214">
    <property type="entry name" value="HAD_sf"/>
</dbReference>
<keyword evidence="6" id="KW-1278">Translocase</keyword>
<keyword evidence="11" id="KW-0813">Transport</keyword>
<feature type="transmembrane region" description="Helical" evidence="11">
    <location>
        <begin position="767"/>
        <end position="788"/>
    </location>
</feature>
<dbReference type="GO" id="GO:0005524">
    <property type="term" value="F:ATP binding"/>
    <property type="evidence" value="ECO:0007669"/>
    <property type="project" value="UniProtKB-KW"/>
</dbReference>
<dbReference type="NCBIfam" id="TIGR01494">
    <property type="entry name" value="ATPase_P-type"/>
    <property type="match status" value="1"/>
</dbReference>
<comment type="caution">
    <text evidence="11">Lacks conserved residue(s) required for the propagation of feature annotation.</text>
</comment>
<dbReference type="SUPFAM" id="SSF81660">
    <property type="entry name" value="Metal cation-transporting ATPase, ATP-binding domain N"/>
    <property type="match status" value="1"/>
</dbReference>
<keyword evidence="11" id="KW-0406">Ion transport</keyword>
<evidence type="ECO:0000256" key="8">
    <source>
        <dbReference type="ARBA" id="ARBA00023053"/>
    </source>
</evidence>
<dbReference type="Pfam" id="PF13246">
    <property type="entry name" value="Cation_ATPase"/>
    <property type="match status" value="1"/>
</dbReference>
<evidence type="ECO:0000313" key="14">
    <source>
        <dbReference type="EMBL" id="CAD7281880.1"/>
    </source>
</evidence>
<keyword evidence="15" id="KW-1185">Reference proteome</keyword>
<dbReference type="GO" id="GO:0005391">
    <property type="term" value="F:P-type sodium:potassium-exchanging transporter activity"/>
    <property type="evidence" value="ECO:0007669"/>
    <property type="project" value="TreeGrafter"/>
</dbReference>
<accession>A0A7R9BV96</accession>
<dbReference type="GO" id="GO:0036376">
    <property type="term" value="P:sodium ion export across plasma membrane"/>
    <property type="evidence" value="ECO:0007669"/>
    <property type="project" value="TreeGrafter"/>
</dbReference>
<gene>
    <name evidence="14" type="ORF">NMOB1V02_LOCUS9515</name>
</gene>
<dbReference type="PRINTS" id="PR00121">
    <property type="entry name" value="NAKATPASE"/>
</dbReference>
<dbReference type="InterPro" id="IPR036412">
    <property type="entry name" value="HAD-like_sf"/>
</dbReference>
<dbReference type="FunFam" id="3.40.50.1000:FF:000083">
    <property type="entry name" value="Sodium/potassium-transporting ATPase subunit alpha"/>
    <property type="match status" value="1"/>
</dbReference>
<dbReference type="InterPro" id="IPR005775">
    <property type="entry name" value="P-type_ATPase_IIC"/>
</dbReference>
<dbReference type="Pfam" id="PF00122">
    <property type="entry name" value="E1-E2_ATPase"/>
    <property type="match status" value="1"/>
</dbReference>
<dbReference type="Proteomes" id="UP000678499">
    <property type="component" value="Unassembled WGS sequence"/>
</dbReference>
<dbReference type="PRINTS" id="PR00119">
    <property type="entry name" value="CATATPASE"/>
</dbReference>
<feature type="transmembrane region" description="Helical" evidence="11">
    <location>
        <begin position="664"/>
        <end position="687"/>
    </location>
</feature>
<dbReference type="GO" id="GO:1990573">
    <property type="term" value="P:potassium ion import across plasma membrane"/>
    <property type="evidence" value="ECO:0007669"/>
    <property type="project" value="TreeGrafter"/>
</dbReference>
<dbReference type="InterPro" id="IPR059000">
    <property type="entry name" value="ATPase_P-type_domA"/>
</dbReference>
<dbReference type="PANTHER" id="PTHR43294">
    <property type="entry name" value="SODIUM/POTASSIUM-TRANSPORTING ATPASE SUBUNIT ALPHA"/>
    <property type="match status" value="1"/>
</dbReference>
<name>A0A7R9BV96_9CRUS</name>
<feature type="domain" description="Cation-transporting P-type ATPase C-terminal" evidence="13">
    <location>
        <begin position="614"/>
        <end position="822"/>
    </location>
</feature>
<dbReference type="FunFam" id="3.40.1110.10:FF:000001">
    <property type="entry name" value="Sodium/potassium-transporting ATPase subunit alpha"/>
    <property type="match status" value="1"/>
</dbReference>
<dbReference type="Gene3D" id="1.20.1110.10">
    <property type="entry name" value="Calcium-transporting ATPase, transmembrane domain"/>
    <property type="match status" value="2"/>
</dbReference>
<keyword evidence="4 11" id="KW-0547">Nucleotide-binding</keyword>
<organism evidence="14">
    <name type="scientific">Notodromas monacha</name>
    <dbReference type="NCBI Taxonomy" id="399045"/>
    <lineage>
        <taxon>Eukaryota</taxon>
        <taxon>Metazoa</taxon>
        <taxon>Ecdysozoa</taxon>
        <taxon>Arthropoda</taxon>
        <taxon>Crustacea</taxon>
        <taxon>Oligostraca</taxon>
        <taxon>Ostracoda</taxon>
        <taxon>Podocopa</taxon>
        <taxon>Podocopida</taxon>
        <taxon>Cypridocopina</taxon>
        <taxon>Cypridoidea</taxon>
        <taxon>Cyprididae</taxon>
        <taxon>Notodromas</taxon>
    </lineage>
</organism>
<dbReference type="InterPro" id="IPR050510">
    <property type="entry name" value="Cation_transp_ATPase_P-type"/>
</dbReference>
<dbReference type="InterPro" id="IPR023299">
    <property type="entry name" value="ATPase_P-typ_cyto_dom_N"/>
</dbReference>
<keyword evidence="11" id="KW-0630">Potassium</keyword>
<dbReference type="GO" id="GO:0006883">
    <property type="term" value="P:intracellular sodium ion homeostasis"/>
    <property type="evidence" value="ECO:0007669"/>
    <property type="project" value="TreeGrafter"/>
</dbReference>
<dbReference type="GO" id="GO:0046872">
    <property type="term" value="F:metal ion binding"/>
    <property type="evidence" value="ECO:0007669"/>
    <property type="project" value="UniProtKB-KW"/>
</dbReference>
<evidence type="ECO:0000313" key="15">
    <source>
        <dbReference type="Proteomes" id="UP000678499"/>
    </source>
</evidence>
<keyword evidence="11" id="KW-0479">Metal-binding</keyword>
<dbReference type="EMBL" id="OA885298">
    <property type="protein sequence ID" value="CAD7281880.1"/>
    <property type="molecule type" value="Genomic_DNA"/>
</dbReference>
<dbReference type="EMBL" id="CAJPEX010003261">
    <property type="protein sequence ID" value="CAG0922032.1"/>
    <property type="molecule type" value="Genomic_DNA"/>
</dbReference>
<dbReference type="GO" id="GO:1902600">
    <property type="term" value="P:proton transmembrane transport"/>
    <property type="evidence" value="ECO:0007669"/>
    <property type="project" value="TreeGrafter"/>
</dbReference>
<evidence type="ECO:0000259" key="13">
    <source>
        <dbReference type="Pfam" id="PF00689"/>
    </source>
</evidence>
<evidence type="ECO:0000256" key="7">
    <source>
        <dbReference type="ARBA" id="ARBA00022989"/>
    </source>
</evidence>
<evidence type="ECO:0000256" key="9">
    <source>
        <dbReference type="ARBA" id="ARBA00023136"/>
    </source>
</evidence>
<keyword evidence="2" id="KW-1003">Cell membrane</keyword>